<dbReference type="RefSeq" id="WP_144331268.1">
    <property type="nucleotide sequence ID" value="NZ_VLPL01000001.1"/>
</dbReference>
<dbReference type="OrthoDB" id="1432119at2"/>
<proteinExistence type="predicted"/>
<comment type="caution">
    <text evidence="1">The sequence shown here is derived from an EMBL/GenBank/DDBJ whole genome shotgun (WGS) entry which is preliminary data.</text>
</comment>
<name>A0A556N6N3_9FLAO</name>
<sequence length="209" mass="24377">MVFEKEFKEAILHLPIKEKDRLLLRLLKRDVPLANQLYFELVSTQTVEERRAELEEMVSERALNSAKRSKSIQHLLLQMRSLSGDITEQVKITKDKFGEISLNLLMLNNILEAVKPQSSFFQRGKVQKFAIYVVARAFKLLVLIRAMHEDYLVDFREDLEKLGKLMSQNDLLNRTANQHGLELDWLLSGEIPENIKERQDALKKQGFLK</sequence>
<organism evidence="1 2">
    <name type="scientific">Fluviicola chungangensis</name>
    <dbReference type="NCBI Taxonomy" id="2597671"/>
    <lineage>
        <taxon>Bacteria</taxon>
        <taxon>Pseudomonadati</taxon>
        <taxon>Bacteroidota</taxon>
        <taxon>Flavobacteriia</taxon>
        <taxon>Flavobacteriales</taxon>
        <taxon>Crocinitomicaceae</taxon>
        <taxon>Fluviicola</taxon>
    </lineage>
</organism>
<keyword evidence="2" id="KW-1185">Reference proteome</keyword>
<evidence type="ECO:0000313" key="2">
    <source>
        <dbReference type="Proteomes" id="UP000316008"/>
    </source>
</evidence>
<accession>A0A556N6N3</accession>
<dbReference type="Proteomes" id="UP000316008">
    <property type="component" value="Unassembled WGS sequence"/>
</dbReference>
<dbReference type="AlphaFoldDB" id="A0A556N6N3"/>
<protein>
    <submittedName>
        <fullName evidence="1">Uncharacterized protein</fullName>
    </submittedName>
</protein>
<gene>
    <name evidence="1" type="ORF">FO442_00985</name>
</gene>
<dbReference type="EMBL" id="VLPL01000001">
    <property type="protein sequence ID" value="TSJ47733.1"/>
    <property type="molecule type" value="Genomic_DNA"/>
</dbReference>
<reference evidence="1 2" key="1">
    <citation type="submission" date="2019-07" db="EMBL/GenBank/DDBJ databases">
        <authorList>
            <person name="Huq M.A."/>
        </authorList>
    </citation>
    <scope>NUCLEOTIDE SEQUENCE [LARGE SCALE GENOMIC DNA]</scope>
    <source>
        <strain evidence="1 2">MAH-3</strain>
    </source>
</reference>
<evidence type="ECO:0000313" key="1">
    <source>
        <dbReference type="EMBL" id="TSJ47733.1"/>
    </source>
</evidence>